<sequence length="73" mass="7956">MATKVFEKATLRLTLDEGINEGGAVVFSTKSFTHVRENATSEQLYQFAAAFSSLSAHPLVDVQIVPQYAVQPV</sequence>
<dbReference type="EMBL" id="MASJ01000039">
    <property type="protein sequence ID" value="OCS82973.1"/>
    <property type="molecule type" value="Genomic_DNA"/>
</dbReference>
<organism evidence="2 3">
    <name type="scientific">Caryophanon tenue</name>
    <dbReference type="NCBI Taxonomy" id="33978"/>
    <lineage>
        <taxon>Bacteria</taxon>
        <taxon>Bacillati</taxon>
        <taxon>Bacillota</taxon>
        <taxon>Bacilli</taxon>
        <taxon>Bacillales</taxon>
        <taxon>Caryophanaceae</taxon>
        <taxon>Caryophanon</taxon>
    </lineage>
</organism>
<gene>
    <name evidence="2" type="ORF">A6M13_06115</name>
</gene>
<dbReference type="RefSeq" id="WP_066547814.1">
    <property type="nucleotide sequence ID" value="NZ_MASJ01000039.1"/>
</dbReference>
<dbReference type="InterPro" id="IPR012454">
    <property type="entry name" value="DUF1659"/>
</dbReference>
<name>A0A1C0Y758_9BACL</name>
<keyword evidence="3" id="KW-1185">Reference proteome</keyword>
<reference evidence="2 3" key="1">
    <citation type="submission" date="2016-07" db="EMBL/GenBank/DDBJ databases">
        <title>Caryophanon tenue genome sequencing.</title>
        <authorList>
            <person name="Verma A."/>
            <person name="Pal Y."/>
            <person name="Krishnamurthi S."/>
        </authorList>
    </citation>
    <scope>NUCLEOTIDE SEQUENCE [LARGE SCALE GENOMIC DNA]</scope>
    <source>
        <strain evidence="2 3">DSM 14152</strain>
    </source>
</reference>
<dbReference type="STRING" id="33978.A6M13_06115"/>
<dbReference type="AlphaFoldDB" id="A0A1C0Y758"/>
<accession>A0A1C0Y758</accession>
<evidence type="ECO:0000259" key="1">
    <source>
        <dbReference type="Pfam" id="PF07872"/>
    </source>
</evidence>
<evidence type="ECO:0000313" key="2">
    <source>
        <dbReference type="EMBL" id="OCS82973.1"/>
    </source>
</evidence>
<dbReference type="Pfam" id="PF07872">
    <property type="entry name" value="DUF1659"/>
    <property type="match status" value="1"/>
</dbReference>
<comment type="caution">
    <text evidence="2">The sequence shown here is derived from an EMBL/GenBank/DDBJ whole genome shotgun (WGS) entry which is preliminary data.</text>
</comment>
<feature type="domain" description="DUF1659" evidence="1">
    <location>
        <begin position="2"/>
        <end position="70"/>
    </location>
</feature>
<dbReference type="Proteomes" id="UP000093199">
    <property type="component" value="Unassembled WGS sequence"/>
</dbReference>
<evidence type="ECO:0000313" key="3">
    <source>
        <dbReference type="Proteomes" id="UP000093199"/>
    </source>
</evidence>
<proteinExistence type="predicted"/>
<protein>
    <recommendedName>
        <fullName evidence="1">DUF1659 domain-containing protein</fullName>
    </recommendedName>
</protein>